<dbReference type="Gene3D" id="3.10.50.40">
    <property type="match status" value="1"/>
</dbReference>
<dbReference type="PROSITE" id="PS50198">
    <property type="entry name" value="PPIC_PPIASE_2"/>
    <property type="match status" value="1"/>
</dbReference>
<dbReference type="EMBL" id="DXBU01000016">
    <property type="protein sequence ID" value="HIZ21387.1"/>
    <property type="molecule type" value="Genomic_DNA"/>
</dbReference>
<dbReference type="InterPro" id="IPR000297">
    <property type="entry name" value="PPIase_PpiC"/>
</dbReference>
<evidence type="ECO:0000256" key="2">
    <source>
        <dbReference type="SAM" id="MobiDB-lite"/>
    </source>
</evidence>
<dbReference type="GO" id="GO:0003755">
    <property type="term" value="F:peptidyl-prolyl cis-trans isomerase activity"/>
    <property type="evidence" value="ECO:0007669"/>
    <property type="project" value="UniProtKB-KW"/>
</dbReference>
<dbReference type="Proteomes" id="UP000824041">
    <property type="component" value="Unassembled WGS sequence"/>
</dbReference>
<dbReference type="SUPFAM" id="SSF54534">
    <property type="entry name" value="FKBP-like"/>
    <property type="match status" value="1"/>
</dbReference>
<dbReference type="InterPro" id="IPR027304">
    <property type="entry name" value="Trigger_fact/SurA_dom_sf"/>
</dbReference>
<feature type="compositionally biased region" description="Acidic residues" evidence="2">
    <location>
        <begin position="422"/>
        <end position="446"/>
    </location>
</feature>
<feature type="signal peptide" evidence="3">
    <location>
        <begin position="1"/>
        <end position="20"/>
    </location>
</feature>
<name>A0A9D2DQM2_9FIRM</name>
<sequence length="446" mass="48202">MAKRTAVAGLAGVMAVSVLAGCGEKNLDGTKTVATVNGTEVPLGVVSLYARQQQAQTEALYLSLMGDSMAIWDTEVEEGVTYGQQLVDQCLESVELMYIMKEKAGDFGVEVTEEDQSAIGEAAAAFIEENTEETLEALGVSEEQVKTLLELETYYTRMRDPIVADVDTEIPEDEVQQAGFTYVSINTSSEDLTEEDKETRKEQAQEILDKMLADPEADMDETAKEVSEDYSALSGNFAFNESDNEEVGESTYAEEVITALRGLEDGEVYDSVIETDTGYYIVRLDTQYDEEATESKKESIISARESDLYTETTDGWLEEADITTDEKVLETLVVTDSHGFTIQSAETEETEAADETSETADETADAAEEDADADETEAETETDAAAEEETVTEDAAETESAEAEASDAEEETGTETDSGSDTAEEAETSADGTEAEDTAADTADAE</sequence>
<keyword evidence="1 5" id="KW-0413">Isomerase</keyword>
<accession>A0A9D2DQM2</accession>
<organism evidence="5 6">
    <name type="scientific">Candidatus Blautia faecigallinarum</name>
    <dbReference type="NCBI Taxonomy" id="2838488"/>
    <lineage>
        <taxon>Bacteria</taxon>
        <taxon>Bacillati</taxon>
        <taxon>Bacillota</taxon>
        <taxon>Clostridia</taxon>
        <taxon>Lachnospirales</taxon>
        <taxon>Lachnospiraceae</taxon>
        <taxon>Blautia</taxon>
    </lineage>
</organism>
<evidence type="ECO:0000256" key="1">
    <source>
        <dbReference type="PROSITE-ProRule" id="PRU00278"/>
    </source>
</evidence>
<dbReference type="SUPFAM" id="SSF109998">
    <property type="entry name" value="Triger factor/SurA peptide-binding domain-like"/>
    <property type="match status" value="1"/>
</dbReference>
<dbReference type="PROSITE" id="PS51257">
    <property type="entry name" value="PROKAR_LIPOPROTEIN"/>
    <property type="match status" value="1"/>
</dbReference>
<protein>
    <submittedName>
        <fullName evidence="5">FKBP-type peptidylprolyl isomerase</fullName>
    </submittedName>
</protein>
<gene>
    <name evidence="5" type="ORF">IAA21_01135</name>
</gene>
<dbReference type="InterPro" id="IPR046357">
    <property type="entry name" value="PPIase_dom_sf"/>
</dbReference>
<proteinExistence type="predicted"/>
<reference evidence="5" key="1">
    <citation type="journal article" date="2021" name="PeerJ">
        <title>Extensive microbial diversity within the chicken gut microbiome revealed by metagenomics and culture.</title>
        <authorList>
            <person name="Gilroy R."/>
            <person name="Ravi A."/>
            <person name="Getino M."/>
            <person name="Pursley I."/>
            <person name="Horton D.L."/>
            <person name="Alikhan N.F."/>
            <person name="Baker D."/>
            <person name="Gharbi K."/>
            <person name="Hall N."/>
            <person name="Watson M."/>
            <person name="Adriaenssens E.M."/>
            <person name="Foster-Nyarko E."/>
            <person name="Jarju S."/>
            <person name="Secka A."/>
            <person name="Antonio M."/>
            <person name="Oren A."/>
            <person name="Chaudhuri R.R."/>
            <person name="La Ragione R."/>
            <person name="Hildebrand F."/>
            <person name="Pallen M.J."/>
        </authorList>
    </citation>
    <scope>NUCLEOTIDE SEQUENCE</scope>
    <source>
        <strain evidence="5">14324</strain>
    </source>
</reference>
<keyword evidence="3" id="KW-0732">Signal</keyword>
<dbReference type="AlphaFoldDB" id="A0A9D2DQM2"/>
<feature type="domain" description="PpiC" evidence="4">
    <location>
        <begin position="177"/>
        <end position="286"/>
    </location>
</feature>
<dbReference type="Pfam" id="PF00639">
    <property type="entry name" value="Rotamase"/>
    <property type="match status" value="1"/>
</dbReference>
<feature type="region of interest" description="Disordered" evidence="2">
    <location>
        <begin position="339"/>
        <end position="446"/>
    </location>
</feature>
<reference evidence="5" key="2">
    <citation type="submission" date="2021-04" db="EMBL/GenBank/DDBJ databases">
        <authorList>
            <person name="Gilroy R."/>
        </authorList>
    </citation>
    <scope>NUCLEOTIDE SEQUENCE</scope>
    <source>
        <strain evidence="5">14324</strain>
    </source>
</reference>
<evidence type="ECO:0000313" key="6">
    <source>
        <dbReference type="Proteomes" id="UP000824041"/>
    </source>
</evidence>
<evidence type="ECO:0000256" key="3">
    <source>
        <dbReference type="SAM" id="SignalP"/>
    </source>
</evidence>
<comment type="caution">
    <text evidence="5">The sequence shown here is derived from an EMBL/GenBank/DDBJ whole genome shotgun (WGS) entry which is preliminary data.</text>
</comment>
<feature type="chain" id="PRO_5039203951" evidence="3">
    <location>
        <begin position="21"/>
        <end position="446"/>
    </location>
</feature>
<evidence type="ECO:0000259" key="4">
    <source>
        <dbReference type="PROSITE" id="PS50198"/>
    </source>
</evidence>
<evidence type="ECO:0000313" key="5">
    <source>
        <dbReference type="EMBL" id="HIZ21387.1"/>
    </source>
</evidence>
<feature type="compositionally biased region" description="Acidic residues" evidence="2">
    <location>
        <begin position="346"/>
        <end position="414"/>
    </location>
</feature>
<keyword evidence="1" id="KW-0697">Rotamase</keyword>